<name>A0A2B4R7E0_STYPI</name>
<gene>
    <name evidence="3" type="ORF">AWC38_SpisGene22858</name>
</gene>
<accession>A0A2B4R7E0</accession>
<dbReference type="Pfam" id="PF00024">
    <property type="entry name" value="PAN_1"/>
    <property type="match status" value="1"/>
</dbReference>
<feature type="domain" description="Apple" evidence="2">
    <location>
        <begin position="25"/>
        <end position="102"/>
    </location>
</feature>
<comment type="caution">
    <text evidence="3">The sequence shown here is derived from an EMBL/GenBank/DDBJ whole genome shotgun (WGS) entry which is preliminary data.</text>
</comment>
<dbReference type="AlphaFoldDB" id="A0A2B4R7E0"/>
<feature type="signal peptide" evidence="1">
    <location>
        <begin position="1"/>
        <end position="21"/>
    </location>
</feature>
<feature type="chain" id="PRO_5012789851" description="Apple domain-containing protein" evidence="1">
    <location>
        <begin position="22"/>
        <end position="361"/>
    </location>
</feature>
<keyword evidence="1" id="KW-0732">Signal</keyword>
<keyword evidence="4" id="KW-1185">Reference proteome</keyword>
<protein>
    <recommendedName>
        <fullName evidence="2">Apple domain-containing protein</fullName>
    </recommendedName>
</protein>
<organism evidence="3 4">
    <name type="scientific">Stylophora pistillata</name>
    <name type="common">Smooth cauliflower coral</name>
    <dbReference type="NCBI Taxonomy" id="50429"/>
    <lineage>
        <taxon>Eukaryota</taxon>
        <taxon>Metazoa</taxon>
        <taxon>Cnidaria</taxon>
        <taxon>Anthozoa</taxon>
        <taxon>Hexacorallia</taxon>
        <taxon>Scleractinia</taxon>
        <taxon>Astrocoeniina</taxon>
        <taxon>Pocilloporidae</taxon>
        <taxon>Stylophora</taxon>
    </lineage>
</organism>
<dbReference type="InterPro" id="IPR003609">
    <property type="entry name" value="Pan_app"/>
</dbReference>
<evidence type="ECO:0000313" key="4">
    <source>
        <dbReference type="Proteomes" id="UP000225706"/>
    </source>
</evidence>
<reference evidence="4" key="1">
    <citation type="journal article" date="2017" name="bioRxiv">
        <title>Comparative analysis of the genomes of Stylophora pistillata and Acropora digitifera provides evidence for extensive differences between species of corals.</title>
        <authorList>
            <person name="Voolstra C.R."/>
            <person name="Li Y."/>
            <person name="Liew Y.J."/>
            <person name="Baumgarten S."/>
            <person name="Zoccola D."/>
            <person name="Flot J.-F."/>
            <person name="Tambutte S."/>
            <person name="Allemand D."/>
            <person name="Aranda M."/>
        </authorList>
    </citation>
    <scope>NUCLEOTIDE SEQUENCE [LARGE SCALE GENOMIC DNA]</scope>
</reference>
<dbReference type="PROSITE" id="PS50948">
    <property type="entry name" value="PAN"/>
    <property type="match status" value="1"/>
</dbReference>
<sequence length="361" mass="41355">METKFWLSIMLFISRIGIIDAAGQCHLAEYSIGGLFLRGHTFKTYQVGLPEDCYCRCFQELICQSFNFVLGQNLCELNKHTKEARPEDFVPDWKRFYVKRVTKRGSRKSANLKGPGSNARYSICWSFSPNDYESADKQEGQRCEPPHLSHVEIISLGTIRELPAESCSEIAASEGNKMVNRKYWTYSDGHSEVIEAYCEDDWQKINGKEPVFFRTKDNEYGAFNMTKSGRVKTMKLVHRSGSVRCNPSTGGSYWGFTNKFLYHDKLTTIITDDNKNAILPPLKKLEGLKPGGSYPRGAKQHFYSLDGNSLKSPELVFRNLTNPFSVSLSQEMLIWYGQDWKDCSENENKGKTCVDVYVWYE</sequence>
<dbReference type="SUPFAM" id="SSF57414">
    <property type="entry name" value="Hairpin loop containing domain-like"/>
    <property type="match status" value="1"/>
</dbReference>
<dbReference type="EMBL" id="LSMT01001075">
    <property type="protein sequence ID" value="PFX13086.1"/>
    <property type="molecule type" value="Genomic_DNA"/>
</dbReference>
<dbReference type="OrthoDB" id="429671at2759"/>
<evidence type="ECO:0000259" key="2">
    <source>
        <dbReference type="PROSITE" id="PS50948"/>
    </source>
</evidence>
<dbReference type="Proteomes" id="UP000225706">
    <property type="component" value="Unassembled WGS sequence"/>
</dbReference>
<evidence type="ECO:0000313" key="3">
    <source>
        <dbReference type="EMBL" id="PFX13086.1"/>
    </source>
</evidence>
<proteinExistence type="predicted"/>
<evidence type="ECO:0000256" key="1">
    <source>
        <dbReference type="SAM" id="SignalP"/>
    </source>
</evidence>